<proteinExistence type="predicted"/>
<reference evidence="1" key="1">
    <citation type="submission" date="2018-02" db="EMBL/GenBank/DDBJ databases">
        <title>Rhizophora mucronata_Transcriptome.</title>
        <authorList>
            <person name="Meera S.P."/>
            <person name="Sreeshan A."/>
            <person name="Augustine A."/>
        </authorList>
    </citation>
    <scope>NUCLEOTIDE SEQUENCE</scope>
    <source>
        <tissue evidence="1">Leaf</tissue>
    </source>
</reference>
<dbReference type="AlphaFoldDB" id="A0A2P2PMP5"/>
<protein>
    <submittedName>
        <fullName evidence="1">Uncharacterized protein</fullName>
    </submittedName>
</protein>
<evidence type="ECO:0000313" key="1">
    <source>
        <dbReference type="EMBL" id="MBX55998.1"/>
    </source>
</evidence>
<sequence>MAQKVKPDHSRIGTTKDSPSTYLQSALHVLSNKYPVSHSFLSRMATNSSMHSHVCYTHFFYTLFLDSPTLNMPNYC</sequence>
<accession>A0A2P2PMP5</accession>
<dbReference type="EMBL" id="GGEC01075514">
    <property type="protein sequence ID" value="MBX55998.1"/>
    <property type="molecule type" value="Transcribed_RNA"/>
</dbReference>
<name>A0A2P2PMP5_RHIMU</name>
<organism evidence="1">
    <name type="scientific">Rhizophora mucronata</name>
    <name type="common">Asiatic mangrove</name>
    <dbReference type="NCBI Taxonomy" id="61149"/>
    <lineage>
        <taxon>Eukaryota</taxon>
        <taxon>Viridiplantae</taxon>
        <taxon>Streptophyta</taxon>
        <taxon>Embryophyta</taxon>
        <taxon>Tracheophyta</taxon>
        <taxon>Spermatophyta</taxon>
        <taxon>Magnoliopsida</taxon>
        <taxon>eudicotyledons</taxon>
        <taxon>Gunneridae</taxon>
        <taxon>Pentapetalae</taxon>
        <taxon>rosids</taxon>
        <taxon>fabids</taxon>
        <taxon>Malpighiales</taxon>
        <taxon>Rhizophoraceae</taxon>
        <taxon>Rhizophora</taxon>
    </lineage>
</organism>